<dbReference type="SUPFAM" id="SSF51126">
    <property type="entry name" value="Pectin lyase-like"/>
    <property type="match status" value="1"/>
</dbReference>
<dbReference type="Pfam" id="PF05594">
    <property type="entry name" value="Fil_haemagg"/>
    <property type="match status" value="12"/>
</dbReference>
<dbReference type="InterPro" id="IPR006914">
    <property type="entry name" value="VENN_dom"/>
</dbReference>
<dbReference type="Gene3D" id="2.160.20.10">
    <property type="entry name" value="Single-stranded right-handed beta-helix, Pectin lyase-like"/>
    <property type="match status" value="1"/>
</dbReference>
<dbReference type="STRING" id="40578.Xbed_03446"/>
<dbReference type="InterPro" id="IPR008619">
    <property type="entry name" value="Filamentous_hemagglutn_rpt"/>
</dbReference>
<evidence type="ECO:0000313" key="8">
    <source>
        <dbReference type="EMBL" id="OTA16719.1"/>
    </source>
</evidence>
<evidence type="ECO:0000256" key="6">
    <source>
        <dbReference type="SAM" id="MobiDB-lite"/>
    </source>
</evidence>
<dbReference type="InterPro" id="IPR024973">
    <property type="entry name" value="ESPR"/>
</dbReference>
<evidence type="ECO:0000259" key="7">
    <source>
        <dbReference type="SMART" id="SM00912"/>
    </source>
</evidence>
<feature type="region of interest" description="Disordered" evidence="6">
    <location>
        <begin position="2531"/>
        <end position="2573"/>
    </location>
</feature>
<name>A0A1Y2SDI6_9GAMM</name>
<dbReference type="InterPro" id="IPR012334">
    <property type="entry name" value="Pectin_lyas_fold"/>
</dbReference>
<evidence type="ECO:0000256" key="5">
    <source>
        <dbReference type="ARBA" id="ARBA00024043"/>
    </source>
</evidence>
<feature type="compositionally biased region" description="Polar residues" evidence="6">
    <location>
        <begin position="2625"/>
        <end position="2646"/>
    </location>
</feature>
<dbReference type="Pfam" id="PF13332">
    <property type="entry name" value="Fil_haemagg_2"/>
    <property type="match status" value="5"/>
</dbReference>
<protein>
    <submittedName>
        <fullName evidence="8">Hemagglutinin-related protein</fullName>
    </submittedName>
</protein>
<accession>A0A1Y2SDI6</accession>
<keyword evidence="9" id="KW-1185">Reference proteome</keyword>
<evidence type="ECO:0000313" key="9">
    <source>
        <dbReference type="Proteomes" id="UP000194204"/>
    </source>
</evidence>
<dbReference type="RefSeq" id="WP_086114063.1">
    <property type="nucleotide sequence ID" value="NZ_CAWNHF010000147.1"/>
</dbReference>
<sequence length="3755" mass="396949">MNKQCYCLIYSRTHGELRVVSELARSCSTAPGQRRGSGGKRLWVTVRRAVWLLGAALFAGPVWADGIVADGQAAAAQRPEVITTQNGLPQVNINAPNQAGVSHNPYQQFDVDARGAILNNSAVMTTTQLAGMIQGNPRLDPNATPARVIINEVNSDKPSQLQGYLEVAGGRAQVVVANPSGIVCNGCGTINAGRMTLTTGKPALNADGSLAGYRVERGVVSIEGGGLNGDVRHDTGYVDILARTVKVNAGVWAKAELAVVAGRNHISADSKTVTPLPTDGKPPELAIDMGQMGGMYSGYIRMIGTEAGVGVRNQGGHLQAGKTLTVSSEGRLSWQPGTKEVVTQAGGDISLTAREEIEHHGKLHSGGQLTVHSRAGGIVQSGTLAAAGDVRLTSAQGIQSSGHLLAGSDIHSTLKHQANLTLNSQGNLRASGSLRSLGDITLTGHRVDISQSQLAASRAEIAAQTGGVALQQAKIDSQQLAVKTPGNVDAQQAQVRAGRWEIHAASLFSQKAVWSQEDAGESRFALTGALDNTEGRIEAPRLSLKAGSLNNQQGRLVALGGTAQHWRVTGALNNRDGELGSNGSLRLETGSLDNRHGTVQSQSALHVTSGGEIQNGQQGKLRAGQALTLNASGDLDNTTGEMQGQHVDLTARRLTNAQGKVISQGRLQLNAGQGIDNQRGQLEAADALTIRTQGHGDNRGGTVWGGQVTFNAGHLNNRDGKLWAGQTLTLNVADAIENTAGNIKGEHLQLTAPRLTNTRGKVVSRGRLQLDIHQTLDNQLGWLEAGDALGIQSKGHWDNRGGTLQGSKQVTVNAGHLDNRDGKLWAGQALTLNATGDLDNTAGEMQGQHVDLTAQNLTNTRGKVLSLGRLQLAIRQALDNQHGFIEADDTLGLRTGGLVDNRDGKLWSGQALTLNTGGRLDNQRGRVQGTSTLQVTTGGDIQNDQGILLSGHTLTLNAAGNLHNTDGNLQSQSLDLTAQRLTNTRGKVVSEGNLQLKVRQGLDNQHGFIEAADTLTIHTDGRWDNRSGIAQGGKQVTVTAHDLDNHDGKLQSGGHLTLNSQGTVMNQAGTLTAKYDLRWQGGTSGVLNNDAGWLFSGGALSLQGGQLTNRQNGEIRGTQGLTLTLAGRWDNQGGKLISHGRSTVQAQTLLNAQGNIEGLDTLDMQFVRTLDNSTGRIFSRLAQSLRAENILNFQGWIGTLGGWSASGNRFDNREGRVLSQHDSTLAVNTLDNQQGTLTTAGALKLHVAQDIHNQAGKIGAGGRLDVQGATDGTAAGRVQNSGGTLLAEGDLAVTAQHVDNVDGLIDSQKGMRLTLSGLLDNRQGKLRSEENSTIRAQSLINTAGLVTSQQQLGLHILGLLNNTGGTVRSNGDQQITAGQVNNRQGKFNSQAALALTTGQLDNPDGTLISQGNSTYRVNVLNNQQGKIHSGGDLTFRGEQLHNQGGELVSTGVMRLDTTELNNQGQGKITSQAALRVHTDRLNNRDGGLLLGTTDTRITARELDNTAGRLHSAATLTLSLLDWLDNRQGTLLANHTFTLNADTPSTLTLLNQGGTVRSAAQLTVNAKTLDNRLGTLHGQQGLTLAVQQDYTHHAGDTLSSNGTLTFTVGGTLTNLADWLLAGNLTLNSTHFTNLGTLVGKTLQLTTGTLRNQRRLEADSLRITSDTLENTDTIMGDDITVHSRIIDNHGKEAVIAATGRLHLQAGKELTNQAGGLIYSGGALHLGSDGLIANRASRIEADGNVVIEANRLDNLREGLEIVRGAEKSETKWHRYNYYWRSYYSGENKNKATMAPTTQRLTVGDEAAVANNRYGTLLTIDAARKRAQVRVNNRDGQPLDLWVNYLALVPASDGGYDMTFYETRGEHQDWVPTPYHNTVWREHNRGRIEQWDPEKHLDIVNAPFVDDYNNFRERTATGTVTRDKLVSAGVGAHILAGGDMVLKIAGELLNDASTLSANRDLSAKEVGKITNRGYSVNEWRQETLVDHYDRDTRHWYPTFNHDETTALATIDAIMTGHGDVAINGTHLENTTVNPAQISLVEAAQKAAEAERAEWARNPLAVKVGDVAWQAEDVTLESVNPLTPVGRALTPGDPLQGDNPPLTPLSRPLTRQQRLDRVATSVPDNGLFRQHSAAGSPYLVVTDERFTSRGRFISSDYLLQRVGYDPAQVHKRLGDGFYEQRLVREQVLKLTGRPSVRGEDAMAQYQALMNNGIKVADDFRLVPGVRLTPAQIAALQQDIVWLVSETVETASGPQSVWVPKVYLANSTLRLTGQGALIGGGNLQLSANSLDNTGNLFAERALDIDAEQFRHQGGEIRADRIDVQAERLTLSTNLQDALRQASMSARDLSLRGGDIQLQGAKLDATQHLSLSARHNLAITAARSQQTGRVSVIAGAMGNRTRDGMEEAGQRMATVNGEWKQALGSTLNTGGDLSLSAGQDITLRGSQANAGGHTRLQAGGNVSLLAETTTNNTHLTANSRTSSVSNQREEERLHLTTVSGDQGVTLLAGDNLTAEGAQVDSRAGRIGLSAQSVTIKAARQRVADQDHEHKREGSTTRQRDMESVSERAVGSTFSGRDGVEVQAREGDITVTGSTLHSAQGALALQAKKDITLNSATESDVLFSESRSDKQGVLSQSRSQTVQQDRVTHEQGSLLSGNNIQLSAGHDLTVHGSAIAGEQDVTLQAVHDVAITAATETQSHYLREETKKSGLLSSGGIGFTVGTQSTRHEVDEAGTTQSQSVSTVGSSRGNVNITAGNQIRVGGADLVAGQDLTLTGDSVQIDPGYDKRRRTETVEQKQSGLTLALSGAVGSALNTAVSTARQAQKAGDSRLQALKGTQAVLSGAQGYQAYQLSEANSAKAEAINQAGGRADKPTDTVGIQLSYGSQSAKSETRQEATDSQGSTLSAGRDIHITATGDNAVSDQGGDIRVQGSGLKAGRDIALDAKRDIALVSAENTRTTRGENSSKGGSVGVGLTAGQGGTGIKFSASVNKGKGHEKGDGITHTETQLDAGHQVRLKTGQDALLKGAQVSGDTVTVDVGRNLHLASEQDKDNYDSKQENISAGASFTYGSMNGSASVNASRDKLHSQFESVKEQTGIFAGKGGFDVKVGEHTQLDGAVIASTAEKDKNRLETGTLGFSDIENKAEYQSEHQSVGLSTSGSMGSQMGTNMASTMLASPNKSDSQSSTTQAAVSDGTIIVRDADKQQQDVATLSRDTDNAANSLTPIFDKEKEQQRLAQAQAIASIGTQVMDIYNTQEALSATKKATAALQDPQQQPRLKQQAEAQLRKENQAITPETMANLAHQIAYNEAIQAQGADIGGNRRQAVTAVVTALQGLTGGDIKAAIAGGAAPYLANAVKDLTYGNKAYEQLTAEEKATNLAAHAILGGVIAEMKGGSATAGAVGAASGELAASTIANALYPDKKLSELSPDEKEKISNLATLAGGIAAGLATDSTAGGVAGAQGAKNAVESNYLYEDDSRNLDKGLAECKAKGGDCGAVIQKYLDISNKNSAELEEKCSGGGITCVTYEELVQASTNVALDEGSLQIRLSEKLKDPDAIKIVQYLNGKDLQFLKDNITTSNRVAAVALDPTSWPVMVFGAKAMIQGAKGKEQLIAAGVTSGMNAAIQYGTTKEVKLSDLIGAGVVGAITAGKGYNPTVTWNAVGGYYTAEIKGDDPFLNAVLSKGGASAGYAAGNVIKVPMQKVLNPISKQYKWEPIGIWTITKPVKQSSVPSVAGNVGDSAVSGWFNSTVGGAMQEGKQQNEKK</sequence>
<evidence type="ECO:0000256" key="2">
    <source>
        <dbReference type="ARBA" id="ARBA00022656"/>
    </source>
</evidence>
<comment type="subcellular location">
    <subcellularLocation>
        <location evidence="1">Target cell</location>
        <location evidence="1">Target cell cytoplasm</location>
    </subcellularLocation>
</comment>
<dbReference type="InterPro" id="IPR025157">
    <property type="entry name" value="Hemagglutinin_rpt"/>
</dbReference>
<feature type="region of interest" description="Disordered" evidence="6">
    <location>
        <begin position="2614"/>
        <end position="2646"/>
    </location>
</feature>
<reference evidence="8 9" key="1">
    <citation type="submission" date="2017-01" db="EMBL/GenBank/DDBJ databases">
        <title>Deconstructing symbiosis and pathogenesis requirements using a combined genomic-metabolomic approach.</title>
        <authorList>
            <person name="Tobias N.J."/>
            <person name="Wolff H."/>
            <person name="Djahanschiri B."/>
            <person name="Ebersberger I."/>
            <person name="Bode H.B."/>
        </authorList>
    </citation>
    <scope>NUCLEOTIDE SEQUENCE [LARGE SCALE GENOMIC DNA]</scope>
    <source>
        <strain evidence="8 9">DSM 4764</strain>
    </source>
</reference>
<feature type="domain" description="Filamentous haemagglutinin FhaB/tRNA nuclease CdiA-like TPS" evidence="7">
    <location>
        <begin position="85"/>
        <end position="207"/>
    </location>
</feature>
<comment type="similarity">
    <text evidence="5">In the N-terminal section; belongs to the CdiA toxin family.</text>
</comment>
<evidence type="ECO:0000256" key="1">
    <source>
        <dbReference type="ARBA" id="ARBA00004219"/>
    </source>
</evidence>
<feature type="region of interest" description="Disordered" evidence="6">
    <location>
        <begin position="2876"/>
        <end position="2900"/>
    </location>
</feature>
<dbReference type="Pfam" id="PF04829">
    <property type="entry name" value="PT-VENN"/>
    <property type="match status" value="1"/>
</dbReference>
<comment type="caution">
    <text evidence="8">The sequence shown here is derived from an EMBL/GenBank/DDBJ whole genome shotgun (WGS) entry which is preliminary data.</text>
</comment>
<feature type="region of interest" description="Disordered" evidence="6">
    <location>
        <begin position="2080"/>
        <end position="2100"/>
    </location>
</feature>
<proteinExistence type="inferred from homology"/>
<dbReference type="InterPro" id="IPR008638">
    <property type="entry name" value="FhaB/CdiA-like_TPS"/>
</dbReference>
<dbReference type="Pfam" id="PF13018">
    <property type="entry name" value="ESPR"/>
    <property type="match status" value="1"/>
</dbReference>
<feature type="compositionally biased region" description="Basic and acidic residues" evidence="6">
    <location>
        <begin position="2534"/>
        <end position="2558"/>
    </location>
</feature>
<dbReference type="Pfam" id="PF05860">
    <property type="entry name" value="TPS"/>
    <property type="match status" value="1"/>
</dbReference>
<dbReference type="InterPro" id="IPR010069">
    <property type="entry name" value="CdiA_FHA1_rpt"/>
</dbReference>
<dbReference type="NCBIfam" id="TIGR01901">
    <property type="entry name" value="adhes_NPXG"/>
    <property type="match status" value="1"/>
</dbReference>
<keyword evidence="3" id="KW-1266">Target cell cytoplasm</keyword>
<keyword evidence="2" id="KW-0800">Toxin</keyword>
<evidence type="ECO:0000256" key="3">
    <source>
        <dbReference type="ARBA" id="ARBA00022913"/>
    </source>
</evidence>
<dbReference type="GO" id="GO:0003824">
    <property type="term" value="F:catalytic activity"/>
    <property type="evidence" value="ECO:0007669"/>
    <property type="project" value="UniProtKB-ARBA"/>
</dbReference>
<keyword evidence="4" id="KW-0843">Virulence</keyword>
<organism evidence="8 9">
    <name type="scientific">Xenorhabdus beddingii</name>
    <dbReference type="NCBI Taxonomy" id="40578"/>
    <lineage>
        <taxon>Bacteria</taxon>
        <taxon>Pseudomonadati</taxon>
        <taxon>Pseudomonadota</taxon>
        <taxon>Gammaproteobacteria</taxon>
        <taxon>Enterobacterales</taxon>
        <taxon>Morganellaceae</taxon>
        <taxon>Xenorhabdus</taxon>
    </lineage>
</organism>
<dbReference type="InterPro" id="IPR011050">
    <property type="entry name" value="Pectin_lyase_fold/virulence"/>
</dbReference>
<dbReference type="SMART" id="SM00912">
    <property type="entry name" value="Haemagg_act"/>
    <property type="match status" value="1"/>
</dbReference>
<gene>
    <name evidence="8" type="ORF">Xbed_03446</name>
</gene>
<evidence type="ECO:0000256" key="4">
    <source>
        <dbReference type="ARBA" id="ARBA00023026"/>
    </source>
</evidence>
<dbReference type="NCBIfam" id="TIGR01731">
    <property type="entry name" value="fil_hemag_20aa"/>
    <property type="match status" value="33"/>
</dbReference>
<dbReference type="GO" id="GO:0090729">
    <property type="term" value="F:toxin activity"/>
    <property type="evidence" value="ECO:0007669"/>
    <property type="project" value="UniProtKB-KW"/>
</dbReference>
<dbReference type="Proteomes" id="UP000194204">
    <property type="component" value="Unassembled WGS sequence"/>
</dbReference>
<dbReference type="EMBL" id="MUBK01000041">
    <property type="protein sequence ID" value="OTA16719.1"/>
    <property type="molecule type" value="Genomic_DNA"/>
</dbReference>